<evidence type="ECO:0000259" key="2">
    <source>
        <dbReference type="PROSITE" id="PS51173"/>
    </source>
</evidence>
<reference evidence="4" key="1">
    <citation type="journal article" date="2019" name="Int. J. Syst. Evol. Microbiol.">
        <title>The Global Catalogue of Microorganisms (GCM) 10K type strain sequencing project: providing services to taxonomists for standard genome sequencing and annotation.</title>
        <authorList>
            <consortium name="The Broad Institute Genomics Platform"/>
            <consortium name="The Broad Institute Genome Sequencing Center for Infectious Disease"/>
            <person name="Wu L."/>
            <person name="Ma J."/>
        </authorList>
    </citation>
    <scope>NUCLEOTIDE SEQUENCE [LARGE SCALE GENOMIC DNA]</scope>
    <source>
        <strain evidence="4">CGMCC 4.7132</strain>
    </source>
</reference>
<dbReference type="InterPro" id="IPR001919">
    <property type="entry name" value="CBD2"/>
</dbReference>
<dbReference type="SMART" id="SM00637">
    <property type="entry name" value="CBD_II"/>
    <property type="match status" value="1"/>
</dbReference>
<name>A0ABV9CI63_9ACTN</name>
<feature type="compositionally biased region" description="Low complexity" evidence="1">
    <location>
        <begin position="98"/>
        <end position="127"/>
    </location>
</feature>
<dbReference type="PROSITE" id="PS51173">
    <property type="entry name" value="CBM2"/>
    <property type="match status" value="1"/>
</dbReference>
<dbReference type="RefSeq" id="WP_380841318.1">
    <property type="nucleotide sequence ID" value="NZ_JBHSFP010000010.1"/>
</dbReference>
<dbReference type="InterPro" id="IPR008965">
    <property type="entry name" value="CBM2/CBM3_carb-bd_dom_sf"/>
</dbReference>
<evidence type="ECO:0000313" key="3">
    <source>
        <dbReference type="EMBL" id="MFC4532492.1"/>
    </source>
</evidence>
<dbReference type="EMBL" id="JBHSFP010000010">
    <property type="protein sequence ID" value="MFC4532492.1"/>
    <property type="molecule type" value="Genomic_DNA"/>
</dbReference>
<dbReference type="Gene3D" id="2.60.40.290">
    <property type="match status" value="1"/>
</dbReference>
<evidence type="ECO:0000313" key="4">
    <source>
        <dbReference type="Proteomes" id="UP001596004"/>
    </source>
</evidence>
<sequence length="127" mass="13037">MTTVTAHAATGCGVNYTVSSQWPGGFTANVNVDNLGDPINGWKLAWTFPSGRQVAQAWNSTVTSSGAQVTAANVSWNATIATNATVSFGFNACSTRCGPRGTRASASRSPGATTTARRPTTPSTPRG</sequence>
<dbReference type="InterPro" id="IPR012291">
    <property type="entry name" value="CBM2_carb-bd_dom_sf"/>
</dbReference>
<accession>A0ABV9CI63</accession>
<keyword evidence="4" id="KW-1185">Reference proteome</keyword>
<evidence type="ECO:0000256" key="1">
    <source>
        <dbReference type="SAM" id="MobiDB-lite"/>
    </source>
</evidence>
<organism evidence="3 4">
    <name type="scientific">Sphaerisporangium dianthi</name>
    <dbReference type="NCBI Taxonomy" id="1436120"/>
    <lineage>
        <taxon>Bacteria</taxon>
        <taxon>Bacillati</taxon>
        <taxon>Actinomycetota</taxon>
        <taxon>Actinomycetes</taxon>
        <taxon>Streptosporangiales</taxon>
        <taxon>Streptosporangiaceae</taxon>
        <taxon>Sphaerisporangium</taxon>
    </lineage>
</organism>
<feature type="domain" description="CBM2" evidence="2">
    <location>
        <begin position="5"/>
        <end position="117"/>
    </location>
</feature>
<dbReference type="SUPFAM" id="SSF49384">
    <property type="entry name" value="Carbohydrate-binding domain"/>
    <property type="match status" value="1"/>
</dbReference>
<feature type="region of interest" description="Disordered" evidence="1">
    <location>
        <begin position="97"/>
        <end position="127"/>
    </location>
</feature>
<dbReference type="Proteomes" id="UP001596004">
    <property type="component" value="Unassembled WGS sequence"/>
</dbReference>
<proteinExistence type="predicted"/>
<protein>
    <submittedName>
        <fullName evidence="3">Cellulose binding domain-containing protein</fullName>
    </submittedName>
</protein>
<dbReference type="Pfam" id="PF00553">
    <property type="entry name" value="CBM_2"/>
    <property type="match status" value="1"/>
</dbReference>
<comment type="caution">
    <text evidence="3">The sequence shown here is derived from an EMBL/GenBank/DDBJ whole genome shotgun (WGS) entry which is preliminary data.</text>
</comment>
<gene>
    <name evidence="3" type="ORF">ACFO60_17095</name>
</gene>